<feature type="compositionally biased region" description="Acidic residues" evidence="1">
    <location>
        <begin position="333"/>
        <end position="346"/>
    </location>
</feature>
<dbReference type="AlphaFoldDB" id="A0A6L2M287"/>
<organism evidence="2">
    <name type="scientific">Tanacetum cinerariifolium</name>
    <name type="common">Dalmatian daisy</name>
    <name type="synonym">Chrysanthemum cinerariifolium</name>
    <dbReference type="NCBI Taxonomy" id="118510"/>
    <lineage>
        <taxon>Eukaryota</taxon>
        <taxon>Viridiplantae</taxon>
        <taxon>Streptophyta</taxon>
        <taxon>Embryophyta</taxon>
        <taxon>Tracheophyta</taxon>
        <taxon>Spermatophyta</taxon>
        <taxon>Magnoliopsida</taxon>
        <taxon>eudicotyledons</taxon>
        <taxon>Gunneridae</taxon>
        <taxon>Pentapetalae</taxon>
        <taxon>asterids</taxon>
        <taxon>campanulids</taxon>
        <taxon>Asterales</taxon>
        <taxon>Asteraceae</taxon>
        <taxon>Asteroideae</taxon>
        <taxon>Anthemideae</taxon>
        <taxon>Anthemidinae</taxon>
        <taxon>Tanacetum</taxon>
    </lineage>
</organism>
<dbReference type="EMBL" id="BKCJ010005692">
    <property type="protein sequence ID" value="GEU68136.1"/>
    <property type="molecule type" value="Genomic_DNA"/>
</dbReference>
<dbReference type="GO" id="GO:0003964">
    <property type="term" value="F:RNA-directed DNA polymerase activity"/>
    <property type="evidence" value="ECO:0007669"/>
    <property type="project" value="UniProtKB-KW"/>
</dbReference>
<keyword evidence="2" id="KW-0695">RNA-directed DNA polymerase</keyword>
<gene>
    <name evidence="2" type="ORF">Tci_040114</name>
</gene>
<feature type="compositionally biased region" description="Basic and acidic residues" evidence="1">
    <location>
        <begin position="287"/>
        <end position="300"/>
    </location>
</feature>
<reference evidence="2" key="1">
    <citation type="journal article" date="2019" name="Sci. Rep.">
        <title>Draft genome of Tanacetum cinerariifolium, the natural source of mosquito coil.</title>
        <authorList>
            <person name="Yamashiro T."/>
            <person name="Shiraishi A."/>
            <person name="Satake H."/>
            <person name="Nakayama K."/>
        </authorList>
    </citation>
    <scope>NUCLEOTIDE SEQUENCE</scope>
</reference>
<evidence type="ECO:0000313" key="2">
    <source>
        <dbReference type="EMBL" id="GEU68136.1"/>
    </source>
</evidence>
<evidence type="ECO:0000256" key="1">
    <source>
        <dbReference type="SAM" id="MobiDB-lite"/>
    </source>
</evidence>
<keyword evidence="2" id="KW-0808">Transferase</keyword>
<protein>
    <submittedName>
        <fullName evidence="2">Reverse transcriptase domain-containing protein</fullName>
    </submittedName>
</protein>
<feature type="region of interest" description="Disordered" evidence="1">
    <location>
        <begin position="287"/>
        <end position="367"/>
    </location>
</feature>
<accession>A0A6L2M287</accession>
<proteinExistence type="predicted"/>
<sequence length="395" mass="43926">MTQVAIRKLVADIVATALEAQATMMANTNNPNRNSGLRRTPIARKCTYEKFMSCQPFYFNGTEGAVGLIRWFKRTESVFSHSNYAKKNKVKFAINTLTEEALFWWNSFAQPIGVKEAYKITWFVSCFLYVFGSYVVKIERGLPSSGGRGVKQKKNVGKHVVISSSLSNDDTVRSCWWEMLGTLETLNVDGQASTTDPFPCFSNTFGTLNTNTKVDTDGTSGTPSNNEEDGLVNTRCSTCKVFDLLDRCPKKTVIDVNVKTQMEVVRGLYVFPKSHLVYKLVQTTTAKKMDNRQAKQKDTNSNKGIGVAPSNFFNSKSDDVNLGNSKNVNLDNENNDSDDDVEDEDNETSRFMASKSSKGAGSSKSGCKMRGRVYMSVGKMITMITLMAMMRNAKT</sequence>
<keyword evidence="2" id="KW-0548">Nucleotidyltransferase</keyword>
<comment type="caution">
    <text evidence="2">The sequence shown here is derived from an EMBL/GenBank/DDBJ whole genome shotgun (WGS) entry which is preliminary data.</text>
</comment>
<feature type="compositionally biased region" description="Low complexity" evidence="1">
    <location>
        <begin position="353"/>
        <end position="366"/>
    </location>
</feature>
<name>A0A6L2M287_TANCI</name>